<evidence type="ECO:0000313" key="2">
    <source>
        <dbReference type="EMBL" id="PYH79513.1"/>
    </source>
</evidence>
<dbReference type="AlphaFoldDB" id="A0A319CLF6"/>
<dbReference type="OrthoDB" id="4497058at2759"/>
<accession>A0A319CLF6</accession>
<sequence>MAENEKPPPHPLSNTSVRNMAQPSNTTPVPDPMPVNLPGHYVVEHRRTFFCVELNHDEADLIPRRYLEAAEKSSKSLFLLPDR</sequence>
<protein>
    <submittedName>
        <fullName evidence="2">Uncharacterized protein</fullName>
    </submittedName>
</protein>
<dbReference type="RefSeq" id="XP_025489713.1">
    <property type="nucleotide sequence ID" value="XM_025635684.1"/>
</dbReference>
<dbReference type="EMBL" id="KZ821718">
    <property type="protein sequence ID" value="PYH79513.1"/>
    <property type="molecule type" value="Genomic_DNA"/>
</dbReference>
<dbReference type="VEuPathDB" id="FungiDB:BO82DRAFT_356292"/>
<evidence type="ECO:0000256" key="1">
    <source>
        <dbReference type="SAM" id="MobiDB-lite"/>
    </source>
</evidence>
<name>A0A319CLF6_9EURO</name>
<dbReference type="GeneID" id="37138425"/>
<gene>
    <name evidence="2" type="ORF">BO82DRAFT_356292</name>
</gene>
<feature type="region of interest" description="Disordered" evidence="1">
    <location>
        <begin position="1"/>
        <end position="35"/>
    </location>
</feature>
<evidence type="ECO:0000313" key="3">
    <source>
        <dbReference type="Proteomes" id="UP000248340"/>
    </source>
</evidence>
<feature type="compositionally biased region" description="Polar residues" evidence="1">
    <location>
        <begin position="12"/>
        <end position="28"/>
    </location>
</feature>
<reference evidence="2 3" key="1">
    <citation type="submission" date="2016-12" db="EMBL/GenBank/DDBJ databases">
        <title>The genomes of Aspergillus section Nigri reveals drivers in fungal speciation.</title>
        <authorList>
            <consortium name="DOE Joint Genome Institute"/>
            <person name="Vesth T.C."/>
            <person name="Nybo J."/>
            <person name="Theobald S."/>
            <person name="Brandl J."/>
            <person name="Frisvad J.C."/>
            <person name="Nielsen K.F."/>
            <person name="Lyhne E.K."/>
            <person name="Kogle M.E."/>
            <person name="Kuo A."/>
            <person name="Riley R."/>
            <person name="Clum A."/>
            <person name="Nolan M."/>
            <person name="Lipzen A."/>
            <person name="Salamov A."/>
            <person name="Henrissat B."/>
            <person name="Wiebenga A."/>
            <person name="De Vries R.P."/>
            <person name="Grigoriev I.V."/>
            <person name="Mortensen U.H."/>
            <person name="Andersen M.R."/>
            <person name="Baker S.E."/>
        </authorList>
    </citation>
    <scope>NUCLEOTIDE SEQUENCE [LARGE SCALE GENOMIC DNA]</scope>
    <source>
        <strain evidence="2 3">CBS 121591</strain>
    </source>
</reference>
<proteinExistence type="predicted"/>
<organism evidence="2 3">
    <name type="scientific">Aspergillus uvarum CBS 121591</name>
    <dbReference type="NCBI Taxonomy" id="1448315"/>
    <lineage>
        <taxon>Eukaryota</taxon>
        <taxon>Fungi</taxon>
        <taxon>Dikarya</taxon>
        <taxon>Ascomycota</taxon>
        <taxon>Pezizomycotina</taxon>
        <taxon>Eurotiomycetes</taxon>
        <taxon>Eurotiomycetidae</taxon>
        <taxon>Eurotiales</taxon>
        <taxon>Aspergillaceae</taxon>
        <taxon>Aspergillus</taxon>
        <taxon>Aspergillus subgen. Circumdati</taxon>
    </lineage>
</organism>
<keyword evidence="3" id="KW-1185">Reference proteome</keyword>
<dbReference type="Proteomes" id="UP000248340">
    <property type="component" value="Unassembled WGS sequence"/>
</dbReference>